<feature type="chain" id="PRO_5042189287" evidence="2">
    <location>
        <begin position="22"/>
        <end position="150"/>
    </location>
</feature>
<feature type="compositionally biased region" description="Basic and acidic residues" evidence="1">
    <location>
        <begin position="102"/>
        <end position="123"/>
    </location>
</feature>
<accession>A0AAD4NE89</accession>
<reference evidence="3" key="1">
    <citation type="submission" date="2022-01" db="EMBL/GenBank/DDBJ databases">
        <title>Genome Sequence Resource for Two Populations of Ditylenchus destructor, the Migratory Endoparasitic Phytonematode.</title>
        <authorList>
            <person name="Zhang H."/>
            <person name="Lin R."/>
            <person name="Xie B."/>
        </authorList>
    </citation>
    <scope>NUCLEOTIDE SEQUENCE</scope>
    <source>
        <strain evidence="3">BazhouSP</strain>
    </source>
</reference>
<feature type="region of interest" description="Disordered" evidence="1">
    <location>
        <begin position="37"/>
        <end position="61"/>
    </location>
</feature>
<evidence type="ECO:0000313" key="3">
    <source>
        <dbReference type="EMBL" id="KAI1723588.1"/>
    </source>
</evidence>
<proteinExistence type="predicted"/>
<name>A0AAD4NE89_9BILA</name>
<feature type="region of interest" description="Disordered" evidence="1">
    <location>
        <begin position="86"/>
        <end position="134"/>
    </location>
</feature>
<feature type="signal peptide" evidence="2">
    <location>
        <begin position="1"/>
        <end position="21"/>
    </location>
</feature>
<sequence length="150" mass="16610">MILINLTIFLTLLWLVNENFAIPLKVQSHIRIKREDADELDDESIIDNSEDRSEDSVLLNGGHDHTDFGNLDDEIGAELGFDTHGNYAGGCNKHSSSSSEPEESRQNDDVEEAVKEAIEEGHRGGGSHNNYKITQNLHGSTGIVVINNKR</sequence>
<keyword evidence="4" id="KW-1185">Reference proteome</keyword>
<organism evidence="3 4">
    <name type="scientific">Ditylenchus destructor</name>
    <dbReference type="NCBI Taxonomy" id="166010"/>
    <lineage>
        <taxon>Eukaryota</taxon>
        <taxon>Metazoa</taxon>
        <taxon>Ecdysozoa</taxon>
        <taxon>Nematoda</taxon>
        <taxon>Chromadorea</taxon>
        <taxon>Rhabditida</taxon>
        <taxon>Tylenchina</taxon>
        <taxon>Tylenchomorpha</taxon>
        <taxon>Sphaerularioidea</taxon>
        <taxon>Anguinidae</taxon>
        <taxon>Anguininae</taxon>
        <taxon>Ditylenchus</taxon>
    </lineage>
</organism>
<dbReference type="Proteomes" id="UP001201812">
    <property type="component" value="Unassembled WGS sequence"/>
</dbReference>
<gene>
    <name evidence="3" type="ORF">DdX_03751</name>
</gene>
<evidence type="ECO:0000256" key="2">
    <source>
        <dbReference type="SAM" id="SignalP"/>
    </source>
</evidence>
<dbReference type="AlphaFoldDB" id="A0AAD4NE89"/>
<evidence type="ECO:0000256" key="1">
    <source>
        <dbReference type="SAM" id="MobiDB-lite"/>
    </source>
</evidence>
<dbReference type="EMBL" id="JAKKPZ010000003">
    <property type="protein sequence ID" value="KAI1723588.1"/>
    <property type="molecule type" value="Genomic_DNA"/>
</dbReference>
<keyword evidence="2" id="KW-0732">Signal</keyword>
<comment type="caution">
    <text evidence="3">The sequence shown here is derived from an EMBL/GenBank/DDBJ whole genome shotgun (WGS) entry which is preliminary data.</text>
</comment>
<protein>
    <submittedName>
        <fullName evidence="3">Uncharacterized protein</fullName>
    </submittedName>
</protein>
<evidence type="ECO:0000313" key="4">
    <source>
        <dbReference type="Proteomes" id="UP001201812"/>
    </source>
</evidence>